<dbReference type="Pfam" id="PF00264">
    <property type="entry name" value="Tyrosinase"/>
    <property type="match status" value="1"/>
</dbReference>
<evidence type="ECO:0000256" key="11">
    <source>
        <dbReference type="SAM" id="MobiDB-lite"/>
    </source>
</evidence>
<feature type="chain" id="PRO_5034462431" description="tyrosinase" evidence="12">
    <location>
        <begin position="26"/>
        <end position="670"/>
    </location>
</feature>
<feature type="domain" description="Tyrosinase copper-binding" evidence="13">
    <location>
        <begin position="119"/>
        <end position="136"/>
    </location>
</feature>
<feature type="domain" description="Tyrosinase copper-binding" evidence="14">
    <location>
        <begin position="323"/>
        <end position="334"/>
    </location>
</feature>
<dbReference type="SUPFAM" id="SSF48056">
    <property type="entry name" value="Di-copper centre-containing domain"/>
    <property type="match status" value="1"/>
</dbReference>
<gene>
    <name evidence="15" type="ORF">HETSPECPRED_007059</name>
</gene>
<keyword evidence="6" id="KW-0186">Copper</keyword>
<keyword evidence="8" id="KW-0470">Melanin biosynthesis</keyword>
<keyword evidence="16" id="KW-1185">Reference proteome</keyword>
<feature type="region of interest" description="Disordered" evidence="11">
    <location>
        <begin position="480"/>
        <end position="499"/>
    </location>
</feature>
<dbReference type="Pfam" id="PF18132">
    <property type="entry name" value="Tyrosinase_C"/>
    <property type="match status" value="1"/>
</dbReference>
<dbReference type="EC" id="1.14.18.1" evidence="3"/>
<comment type="catalytic activity">
    <reaction evidence="10">
        <text>L-tyrosine + O2 = L-dopaquinone + H2O</text>
        <dbReference type="Rhea" id="RHEA:18117"/>
        <dbReference type="ChEBI" id="CHEBI:15377"/>
        <dbReference type="ChEBI" id="CHEBI:15379"/>
        <dbReference type="ChEBI" id="CHEBI:57924"/>
        <dbReference type="ChEBI" id="CHEBI:58315"/>
        <dbReference type="EC" id="1.14.18.1"/>
    </reaction>
</comment>
<evidence type="ECO:0000256" key="3">
    <source>
        <dbReference type="ARBA" id="ARBA00011906"/>
    </source>
</evidence>
<dbReference type="PANTHER" id="PTHR11474:SF76">
    <property type="entry name" value="SHKT DOMAIN-CONTAINING PROTEIN"/>
    <property type="match status" value="1"/>
</dbReference>
<dbReference type="GO" id="GO:0004503">
    <property type="term" value="F:tyrosinase activity"/>
    <property type="evidence" value="ECO:0007669"/>
    <property type="project" value="UniProtKB-EC"/>
</dbReference>
<comment type="caution">
    <text evidence="15">The sequence shown here is derived from an EMBL/GenBank/DDBJ whole genome shotgun (WGS) entry which is preliminary data.</text>
</comment>
<feature type="region of interest" description="Disordered" evidence="11">
    <location>
        <begin position="423"/>
        <end position="443"/>
    </location>
</feature>
<keyword evidence="7" id="KW-0503">Monooxygenase</keyword>
<comment type="catalytic activity">
    <reaction evidence="9">
        <text>2 L-dopa + O2 = 2 L-dopaquinone + 2 H2O</text>
        <dbReference type="Rhea" id="RHEA:34287"/>
        <dbReference type="ChEBI" id="CHEBI:15377"/>
        <dbReference type="ChEBI" id="CHEBI:15379"/>
        <dbReference type="ChEBI" id="CHEBI:57504"/>
        <dbReference type="ChEBI" id="CHEBI:57924"/>
        <dbReference type="EC" id="1.14.18.1"/>
    </reaction>
</comment>
<evidence type="ECO:0000256" key="4">
    <source>
        <dbReference type="ARBA" id="ARBA00022723"/>
    </source>
</evidence>
<dbReference type="PANTHER" id="PTHR11474">
    <property type="entry name" value="TYROSINASE FAMILY MEMBER"/>
    <property type="match status" value="1"/>
</dbReference>
<evidence type="ECO:0000256" key="8">
    <source>
        <dbReference type="ARBA" id="ARBA00023101"/>
    </source>
</evidence>
<dbReference type="PROSITE" id="PS00498">
    <property type="entry name" value="TYROSINASE_2"/>
    <property type="match status" value="1"/>
</dbReference>
<comment type="cofactor">
    <cofactor evidence="1">
        <name>Cu(2+)</name>
        <dbReference type="ChEBI" id="CHEBI:29036"/>
    </cofactor>
</comment>
<evidence type="ECO:0000256" key="1">
    <source>
        <dbReference type="ARBA" id="ARBA00001973"/>
    </source>
</evidence>
<dbReference type="InterPro" id="IPR041640">
    <property type="entry name" value="Tyrosinase_C"/>
</dbReference>
<reference evidence="15" key="1">
    <citation type="submission" date="2021-03" db="EMBL/GenBank/DDBJ databases">
        <authorList>
            <person name="Tagirdzhanova G."/>
        </authorList>
    </citation>
    <scope>NUCLEOTIDE SEQUENCE</scope>
</reference>
<evidence type="ECO:0000256" key="12">
    <source>
        <dbReference type="SAM" id="SignalP"/>
    </source>
</evidence>
<dbReference type="PROSITE" id="PS00497">
    <property type="entry name" value="TYROSINASE_1"/>
    <property type="match status" value="1"/>
</dbReference>
<evidence type="ECO:0000313" key="15">
    <source>
        <dbReference type="EMBL" id="CAF9907172.1"/>
    </source>
</evidence>
<sequence>MLFVNSLPSTLFFVYFCLFVSIAYSAPVQEQDDALDKRASFYAITGLKSSGTHQRLEIRQLQKNTAQWNLYLLALNRFKGMSQSDKLSYYQVSGIHGRPFVAWDNVQFAPGHSGGYCTHDMVLFPTWHRPYLALYEQILHGIVQQVAAEMTQQRSTYLAAAKTFRAPYWDWAAPRQNGAVYPSIFKGTIQNGVSYMNINLPNGTMRIKNPLYAYTFHPLSGSELPNNPYNIWPSTLRYPTSKDKGATSRNDAVAAQMLQSQPSYSQRFMNLLQVYYKFEHFGNEGWEPNQSGSYDSLESLHDQIHGLVGNGGHMAVIDYAAFDPIFWLHHVNVDRLFAIWQAIYPSDKNWMPAKNKINSGTAVLTAGQNVDQTTPLKPFHKDTAGNFWTSQSSRYTTSFGYTYPETTNASPSSAKKAVNALYGPTSGKHLSKRKRPTTPSASASSAAAAAAAASSSQTALAAAIAAGLSPSLASEVASNATTPTTTSLPPTTATSAAADTPATHYTEWITNIRVAKDALQQAFFIHIFLGDFPPDPTTWTFTPSLVGSHAVFTPFTNASAALDPSHRTIVTGTIPLTRTLRLHAEEGLLADVNDAGEVEAYLRRNLHWRVTRMDDTQVPRGEVEELRVSVVSCWVRAAEREDEFPVWGEFSVRRGVTEGRVAGLSAGEDA</sequence>
<evidence type="ECO:0000256" key="9">
    <source>
        <dbReference type="ARBA" id="ARBA00048233"/>
    </source>
</evidence>
<evidence type="ECO:0000256" key="2">
    <source>
        <dbReference type="ARBA" id="ARBA00009928"/>
    </source>
</evidence>
<feature type="signal peptide" evidence="12">
    <location>
        <begin position="1"/>
        <end position="25"/>
    </location>
</feature>
<dbReference type="OrthoDB" id="6132182at2759"/>
<accession>A0A8H3EN91</accession>
<dbReference type="AlphaFoldDB" id="A0A8H3EN91"/>
<organism evidence="15 16">
    <name type="scientific">Heterodermia speciosa</name>
    <dbReference type="NCBI Taxonomy" id="116794"/>
    <lineage>
        <taxon>Eukaryota</taxon>
        <taxon>Fungi</taxon>
        <taxon>Dikarya</taxon>
        <taxon>Ascomycota</taxon>
        <taxon>Pezizomycotina</taxon>
        <taxon>Lecanoromycetes</taxon>
        <taxon>OSLEUM clade</taxon>
        <taxon>Lecanoromycetidae</taxon>
        <taxon>Caliciales</taxon>
        <taxon>Physciaceae</taxon>
        <taxon>Heterodermia</taxon>
    </lineage>
</organism>
<dbReference type="GO" id="GO:0042438">
    <property type="term" value="P:melanin biosynthetic process"/>
    <property type="evidence" value="ECO:0007669"/>
    <property type="project" value="UniProtKB-KW"/>
</dbReference>
<dbReference type="EMBL" id="CAJPDS010000005">
    <property type="protein sequence ID" value="CAF9907172.1"/>
    <property type="molecule type" value="Genomic_DNA"/>
</dbReference>
<name>A0A8H3EN91_9LECA</name>
<dbReference type="Gene3D" id="1.10.1280.10">
    <property type="entry name" value="Di-copper center containing domain from catechol oxidase"/>
    <property type="match status" value="1"/>
</dbReference>
<dbReference type="PRINTS" id="PR00092">
    <property type="entry name" value="TYROSINASE"/>
</dbReference>
<keyword evidence="5" id="KW-0560">Oxidoreductase</keyword>
<evidence type="ECO:0000256" key="5">
    <source>
        <dbReference type="ARBA" id="ARBA00023002"/>
    </source>
</evidence>
<dbReference type="GO" id="GO:0046872">
    <property type="term" value="F:metal ion binding"/>
    <property type="evidence" value="ECO:0007669"/>
    <property type="project" value="UniProtKB-KW"/>
</dbReference>
<proteinExistence type="inferred from homology"/>
<dbReference type="Gene3D" id="2.60.310.20">
    <property type="match status" value="1"/>
</dbReference>
<dbReference type="InterPro" id="IPR050316">
    <property type="entry name" value="Tyrosinase/Hemocyanin"/>
</dbReference>
<dbReference type="Proteomes" id="UP000664521">
    <property type="component" value="Unassembled WGS sequence"/>
</dbReference>
<evidence type="ECO:0000313" key="16">
    <source>
        <dbReference type="Proteomes" id="UP000664521"/>
    </source>
</evidence>
<evidence type="ECO:0000256" key="6">
    <source>
        <dbReference type="ARBA" id="ARBA00023008"/>
    </source>
</evidence>
<keyword evidence="4" id="KW-0479">Metal-binding</keyword>
<evidence type="ECO:0000259" key="13">
    <source>
        <dbReference type="PROSITE" id="PS00497"/>
    </source>
</evidence>
<dbReference type="InterPro" id="IPR002227">
    <property type="entry name" value="Tyrosinase_Cu-bd"/>
</dbReference>
<comment type="similarity">
    <text evidence="2">Belongs to the tyrosinase family.</text>
</comment>
<evidence type="ECO:0000256" key="10">
    <source>
        <dbReference type="ARBA" id="ARBA00048881"/>
    </source>
</evidence>
<dbReference type="InterPro" id="IPR008922">
    <property type="entry name" value="Di-copper_centre_dom_sf"/>
</dbReference>
<evidence type="ECO:0000256" key="7">
    <source>
        <dbReference type="ARBA" id="ARBA00023033"/>
    </source>
</evidence>
<keyword evidence="12" id="KW-0732">Signal</keyword>
<evidence type="ECO:0000259" key="14">
    <source>
        <dbReference type="PROSITE" id="PS00498"/>
    </source>
</evidence>
<protein>
    <recommendedName>
        <fullName evidence="3">tyrosinase</fullName>
        <ecNumber evidence="3">1.14.18.1</ecNumber>
    </recommendedName>
</protein>